<name>A0AAE7E2U0_9VIRU</name>
<evidence type="ECO:0000313" key="3">
    <source>
        <dbReference type="Proteomes" id="UP000830293"/>
    </source>
</evidence>
<dbReference type="Proteomes" id="UP000830293">
    <property type="component" value="Segment"/>
</dbReference>
<dbReference type="EMBL" id="MT293574">
    <property type="protein sequence ID" value="QKE44404.1"/>
    <property type="molecule type" value="Genomic_DNA"/>
</dbReference>
<dbReference type="GeneID" id="80539287"/>
<evidence type="ECO:0000256" key="1">
    <source>
        <dbReference type="SAM" id="Phobius"/>
    </source>
</evidence>
<evidence type="ECO:0000313" key="2">
    <source>
        <dbReference type="EMBL" id="QKE44404.1"/>
    </source>
</evidence>
<accession>A0AAE7E2U0</accession>
<dbReference type="KEGG" id="vg:80539287"/>
<protein>
    <submittedName>
        <fullName evidence="2">Uncharacterized protein</fullName>
    </submittedName>
</protein>
<keyword evidence="1" id="KW-0472">Membrane</keyword>
<feature type="transmembrane region" description="Helical" evidence="1">
    <location>
        <begin position="27"/>
        <end position="47"/>
    </location>
</feature>
<feature type="transmembrane region" description="Helical" evidence="1">
    <location>
        <begin position="59"/>
        <end position="75"/>
    </location>
</feature>
<reference evidence="2" key="1">
    <citation type="submission" date="2020-04" db="EMBL/GenBank/DDBJ databases">
        <title>A mysterious 80 nm amoeba virus with a near complete 'ORFan genome' challenges the classification of DNA viruses.</title>
        <authorList>
            <person name="Boratto P.V.M."/>
            <person name="Oliveira G.P."/>
            <person name="Machado T.B."/>
            <person name="Andrade A.C.S.P."/>
            <person name="Baudoin J.P."/>
            <person name="Klose T."/>
            <person name="Azza S."/>
            <person name="Decloquement P."/>
            <person name="Chabriere E."/>
            <person name="Colson P."/>
            <person name="Levasseur A."/>
            <person name="La Scola B."/>
            <person name="Abrahao J.S."/>
        </authorList>
    </citation>
    <scope>NUCLEOTIDE SEQUENCE</scope>
    <source>
        <strain evidence="2">BHMG</strain>
    </source>
</reference>
<keyword evidence="1" id="KW-0812">Transmembrane</keyword>
<keyword evidence="1" id="KW-1133">Transmembrane helix</keyword>
<sequence>MQTPDTSTDQTDTTNCCARLDKHLAAFAVRVLFGFVLALFCMGALVYEMVHGGARTEFVSMYFSLLSFAAGYFLGATPGLKRPTAVTTYAHVAAPQQYIDSPPEP</sequence>
<dbReference type="RefSeq" id="YP_010800651.1">
    <property type="nucleotide sequence ID" value="NC_076895.1"/>
</dbReference>
<proteinExistence type="predicted"/>
<keyword evidence="3" id="KW-1185">Reference proteome</keyword>
<organism evidence="2 3">
    <name type="scientific">Yaravirus sp. 'brasiliensis'</name>
    <dbReference type="NCBI Taxonomy" id="2739681"/>
    <lineage>
        <taxon>Viruses</taxon>
        <taxon>Varidnaviria</taxon>
        <taxon>Bamfordvirae</taxon>
        <taxon>Nucleocytoviricota</taxon>
        <taxon>Mriyaviricetes</taxon>
        <taxon>Yaraviridae</taxon>
        <taxon>Yaravirus</taxon>
        <taxon>Yaravirus brasiliense</taxon>
    </lineage>
</organism>